<evidence type="ECO:0000313" key="3">
    <source>
        <dbReference type="Proteomes" id="UP000652761"/>
    </source>
</evidence>
<feature type="compositionally biased region" description="Basic and acidic residues" evidence="1">
    <location>
        <begin position="145"/>
        <end position="159"/>
    </location>
</feature>
<dbReference type="EMBL" id="NMUH01000768">
    <property type="protein sequence ID" value="MQL84533.1"/>
    <property type="molecule type" value="Genomic_DNA"/>
</dbReference>
<feature type="compositionally biased region" description="Polar residues" evidence="1">
    <location>
        <begin position="212"/>
        <end position="234"/>
    </location>
</feature>
<feature type="non-terminal residue" evidence="2">
    <location>
        <position position="267"/>
    </location>
</feature>
<sequence length="267" mass="28550">VVESTSDEDEVLVDNVEPVAGTNDKGKGVAPQIFLLTRRAHHSTKKKKLKVNMKPVIDRLDAHGEILCSLQNEVSSIFVSQSTRAKLIGVMKAELQGLKGELGSIKQLVEDLSVFVREHLPISAPPAPTHAVPESLGPSGPVSVEEVRPPGPRNEEEVRPSGPIGVENSGPSWPKVVVVGLSVKTRTNISSKGSVDTTINGVDTMVQNKGRNVKKCSSSVDTSPGQVDTTSSQVDTRDLSQGFDLPIWDSVSTHLMGRSTHSEISVT</sequence>
<comment type="caution">
    <text evidence="2">The sequence shown here is derived from an EMBL/GenBank/DDBJ whole genome shotgun (WGS) entry which is preliminary data.</text>
</comment>
<reference evidence="2" key="1">
    <citation type="submission" date="2017-07" db="EMBL/GenBank/DDBJ databases">
        <title>Taro Niue Genome Assembly and Annotation.</title>
        <authorList>
            <person name="Atibalentja N."/>
            <person name="Keating K."/>
            <person name="Fields C.J."/>
        </authorList>
    </citation>
    <scope>NUCLEOTIDE SEQUENCE</scope>
    <source>
        <strain evidence="2">Niue_2</strain>
        <tissue evidence="2">Leaf</tissue>
    </source>
</reference>
<organism evidence="2 3">
    <name type="scientific">Colocasia esculenta</name>
    <name type="common">Wild taro</name>
    <name type="synonym">Arum esculentum</name>
    <dbReference type="NCBI Taxonomy" id="4460"/>
    <lineage>
        <taxon>Eukaryota</taxon>
        <taxon>Viridiplantae</taxon>
        <taxon>Streptophyta</taxon>
        <taxon>Embryophyta</taxon>
        <taxon>Tracheophyta</taxon>
        <taxon>Spermatophyta</taxon>
        <taxon>Magnoliopsida</taxon>
        <taxon>Liliopsida</taxon>
        <taxon>Araceae</taxon>
        <taxon>Aroideae</taxon>
        <taxon>Colocasieae</taxon>
        <taxon>Colocasia</taxon>
    </lineage>
</organism>
<evidence type="ECO:0000256" key="1">
    <source>
        <dbReference type="SAM" id="MobiDB-lite"/>
    </source>
</evidence>
<protein>
    <submittedName>
        <fullName evidence="2">Uncharacterized protein</fullName>
    </submittedName>
</protein>
<proteinExistence type="predicted"/>
<accession>A0A843UUU1</accession>
<feature type="region of interest" description="Disordered" evidence="1">
    <location>
        <begin position="124"/>
        <end position="170"/>
    </location>
</feature>
<keyword evidence="3" id="KW-1185">Reference proteome</keyword>
<dbReference type="Proteomes" id="UP000652761">
    <property type="component" value="Unassembled WGS sequence"/>
</dbReference>
<dbReference type="AlphaFoldDB" id="A0A843UUU1"/>
<name>A0A843UUU1_COLES</name>
<gene>
    <name evidence="2" type="ORF">Taro_017041</name>
</gene>
<feature type="non-terminal residue" evidence="2">
    <location>
        <position position="1"/>
    </location>
</feature>
<evidence type="ECO:0000313" key="2">
    <source>
        <dbReference type="EMBL" id="MQL84533.1"/>
    </source>
</evidence>
<feature type="region of interest" description="Disordered" evidence="1">
    <location>
        <begin position="212"/>
        <end position="237"/>
    </location>
</feature>